<dbReference type="InterPro" id="IPR051681">
    <property type="entry name" value="Ser/Thr_Kinases-Pseudokinases"/>
</dbReference>
<reference evidence="2" key="1">
    <citation type="submission" date="2023-06" db="EMBL/GenBank/DDBJ databases">
        <authorList>
            <consortium name="Lawrence Berkeley National Laboratory"/>
            <person name="Ahrendt S."/>
            <person name="Sahu N."/>
            <person name="Indic B."/>
            <person name="Wong-Bajracharya J."/>
            <person name="Merenyi Z."/>
            <person name="Ke H.-M."/>
            <person name="Monk M."/>
            <person name="Kocsube S."/>
            <person name="Drula E."/>
            <person name="Lipzen A."/>
            <person name="Balint B."/>
            <person name="Henrissat B."/>
            <person name="Andreopoulos B."/>
            <person name="Martin F.M."/>
            <person name="Harder C.B."/>
            <person name="Rigling D."/>
            <person name="Ford K.L."/>
            <person name="Foster G.D."/>
            <person name="Pangilinan J."/>
            <person name="Papanicolaou A."/>
            <person name="Barry K."/>
            <person name="LaButti K."/>
            <person name="Viragh M."/>
            <person name="Koriabine M."/>
            <person name="Yan M."/>
            <person name="Riley R."/>
            <person name="Champramary S."/>
            <person name="Plett K.L."/>
            <person name="Tsai I.J."/>
            <person name="Slot J."/>
            <person name="Sipos G."/>
            <person name="Plett J."/>
            <person name="Nagy L.G."/>
            <person name="Grigoriev I.V."/>
        </authorList>
    </citation>
    <scope>NUCLEOTIDE SEQUENCE</scope>
    <source>
        <strain evidence="2">CCBAS 213</strain>
    </source>
</reference>
<dbReference type="InterPro" id="IPR011009">
    <property type="entry name" value="Kinase-like_dom_sf"/>
</dbReference>
<dbReference type="GO" id="GO:0005524">
    <property type="term" value="F:ATP binding"/>
    <property type="evidence" value="ECO:0007669"/>
    <property type="project" value="InterPro"/>
</dbReference>
<gene>
    <name evidence="2" type="ORF">EV420DRAFT_1279291</name>
</gene>
<accession>A0AA39JC54</accession>
<dbReference type="RefSeq" id="XP_060323484.1">
    <property type="nucleotide sequence ID" value="XM_060468133.1"/>
</dbReference>
<dbReference type="SUPFAM" id="SSF56112">
    <property type="entry name" value="Protein kinase-like (PK-like)"/>
    <property type="match status" value="1"/>
</dbReference>
<keyword evidence="2" id="KW-0418">Kinase</keyword>
<dbReference type="AlphaFoldDB" id="A0AA39JC54"/>
<dbReference type="InterPro" id="IPR000719">
    <property type="entry name" value="Prot_kinase_dom"/>
</dbReference>
<dbReference type="GeneID" id="85351681"/>
<keyword evidence="3" id="KW-1185">Reference proteome</keyword>
<comment type="caution">
    <text evidence="2">The sequence shown here is derived from an EMBL/GenBank/DDBJ whole genome shotgun (WGS) entry which is preliminary data.</text>
</comment>
<dbReference type="Pfam" id="PF07714">
    <property type="entry name" value="PK_Tyr_Ser-Thr"/>
    <property type="match status" value="1"/>
</dbReference>
<dbReference type="Proteomes" id="UP001175211">
    <property type="component" value="Unassembled WGS sequence"/>
</dbReference>
<keyword evidence="2" id="KW-0808">Transferase</keyword>
<dbReference type="PROSITE" id="PS50011">
    <property type="entry name" value="PROTEIN_KINASE_DOM"/>
    <property type="match status" value="1"/>
</dbReference>
<evidence type="ECO:0000313" key="3">
    <source>
        <dbReference type="Proteomes" id="UP001175211"/>
    </source>
</evidence>
<name>A0AA39JC54_ARMTA</name>
<dbReference type="PANTHER" id="PTHR44329">
    <property type="entry name" value="SERINE/THREONINE-PROTEIN KINASE TNNI3K-RELATED"/>
    <property type="match status" value="1"/>
</dbReference>
<dbReference type="InterPro" id="IPR001245">
    <property type="entry name" value="Ser-Thr/Tyr_kinase_cat_dom"/>
</dbReference>
<sequence>MLIIHQELDETPRGDPQYSERCFKCLRALSKERDIFPECFTMNKGVVRKSGDPIDGGGAADIYRGTLNGKVVCLKVLRIFQVTEAEKKRLLKELCREAVMWKQLKHKNILPFIGVDITSFPNKFCLISPWMNNGNLIKFLESHKTHNRLKCIREIVNAVVYLHNFAPPIVHGDIRGNNVLVADDQRCLLGDFGSSLFIATQIPSRNTLNQNSTRWLSPECQLPPESPAYEIQPSPARDIYALGCTIIEIFTLKPPFSTIRHDGSVSNLVINKGRHPRPDEISSNNLWKLVEDCMNFYVNKRPTARDVDARLRNM</sequence>
<dbReference type="PROSITE" id="PS00109">
    <property type="entry name" value="PROTEIN_KINASE_TYR"/>
    <property type="match status" value="1"/>
</dbReference>
<organism evidence="2 3">
    <name type="scientific">Armillaria tabescens</name>
    <name type="common">Ringless honey mushroom</name>
    <name type="synonym">Agaricus tabescens</name>
    <dbReference type="NCBI Taxonomy" id="1929756"/>
    <lineage>
        <taxon>Eukaryota</taxon>
        <taxon>Fungi</taxon>
        <taxon>Dikarya</taxon>
        <taxon>Basidiomycota</taxon>
        <taxon>Agaricomycotina</taxon>
        <taxon>Agaricomycetes</taxon>
        <taxon>Agaricomycetidae</taxon>
        <taxon>Agaricales</taxon>
        <taxon>Marasmiineae</taxon>
        <taxon>Physalacriaceae</taxon>
        <taxon>Desarmillaria</taxon>
    </lineage>
</organism>
<dbReference type="EMBL" id="JAUEPS010000079">
    <property type="protein sequence ID" value="KAK0440035.1"/>
    <property type="molecule type" value="Genomic_DNA"/>
</dbReference>
<feature type="domain" description="Protein kinase" evidence="1">
    <location>
        <begin position="48"/>
        <end position="314"/>
    </location>
</feature>
<evidence type="ECO:0000313" key="2">
    <source>
        <dbReference type="EMBL" id="KAK0440035.1"/>
    </source>
</evidence>
<dbReference type="GO" id="GO:0004674">
    <property type="term" value="F:protein serine/threonine kinase activity"/>
    <property type="evidence" value="ECO:0007669"/>
    <property type="project" value="TreeGrafter"/>
</dbReference>
<dbReference type="InterPro" id="IPR008266">
    <property type="entry name" value="Tyr_kinase_AS"/>
</dbReference>
<protein>
    <submittedName>
        <fullName evidence="2">Kinase-like domain-containing protein</fullName>
    </submittedName>
</protein>
<evidence type="ECO:0000259" key="1">
    <source>
        <dbReference type="PROSITE" id="PS50011"/>
    </source>
</evidence>
<proteinExistence type="predicted"/>
<dbReference type="Gene3D" id="1.10.510.10">
    <property type="entry name" value="Transferase(Phosphotransferase) domain 1"/>
    <property type="match status" value="1"/>
</dbReference>